<name>V4PE79_9CAUL</name>
<gene>
    <name evidence="1" type="ORF">ABENE_18865</name>
</gene>
<dbReference type="AlphaFoldDB" id="V4PE79"/>
<keyword evidence="2" id="KW-1185">Reference proteome</keyword>
<dbReference type="GO" id="GO:0006974">
    <property type="term" value="P:DNA damage response"/>
    <property type="evidence" value="ECO:0007669"/>
    <property type="project" value="TreeGrafter"/>
</dbReference>
<reference evidence="1 2" key="1">
    <citation type="journal article" date="2014" name="Nature">
        <title>Sequential evolution of bacterial morphology by co-option of a developmental regulator.</title>
        <authorList>
            <person name="Jiang C."/>
            <person name="Brown P.J."/>
            <person name="Ducret A."/>
            <person name="Brun Y.V."/>
        </authorList>
    </citation>
    <scope>NUCLEOTIDE SEQUENCE [LARGE SCALE GENOMIC DNA]</scope>
    <source>
        <strain evidence="1 2">DSM 16100</strain>
    </source>
</reference>
<organism evidence="1 2">
    <name type="scientific">Asticcacaulis benevestitus DSM 16100 = ATCC BAA-896</name>
    <dbReference type="NCBI Taxonomy" id="1121022"/>
    <lineage>
        <taxon>Bacteria</taxon>
        <taxon>Pseudomonadati</taxon>
        <taxon>Pseudomonadota</taxon>
        <taxon>Alphaproteobacteria</taxon>
        <taxon>Caulobacterales</taxon>
        <taxon>Caulobacteraceae</taxon>
        <taxon>Asticcacaulis</taxon>
    </lineage>
</organism>
<dbReference type="eggNOG" id="COG2990">
    <property type="taxonomic scope" value="Bacteria"/>
</dbReference>
<dbReference type="PANTHER" id="PTHR38785:SF1">
    <property type="entry name" value="HOMOLOG OF VIRK"/>
    <property type="match status" value="1"/>
</dbReference>
<evidence type="ECO:0000313" key="2">
    <source>
        <dbReference type="Proteomes" id="UP000017837"/>
    </source>
</evidence>
<proteinExistence type="predicted"/>
<dbReference type="Pfam" id="PF04393">
    <property type="entry name" value="DUF535"/>
    <property type="match status" value="1"/>
</dbReference>
<comment type="caution">
    <text evidence="1">The sequence shown here is derived from an EMBL/GenBank/DDBJ whole genome shotgun (WGS) entry which is preliminary data.</text>
</comment>
<dbReference type="PATRIC" id="fig|1121022.4.peg.3860"/>
<dbReference type="InterPro" id="IPR007488">
    <property type="entry name" value="DUF535"/>
</dbReference>
<accession>V4PE79</accession>
<sequence length="307" mass="34346">MSPWGATVDTGVKHLKRQDLFDSTARRELVERASRAITLARHVLPYMSFYRKFLASGYGQVVPRDQGLYNRKFLTPYLATFLTTAERLIIQGNLCDVLDRTFTSQNLMRQLRRGIVLWQSSDPGTSQSITLKIAERTVIEGDLLLEHHLDGLSLHKLSFTFVPGRILNKACPQVLFIGGSQGLHSSAEQVRHAAKANGEITPANMLIIAMRGLALALGIDQICGVRAHSQPVVHDKPKASVSVYDDLWLMNGGMCKPNYYVMPVDTSHDLTKDIEGKNRSRTRRKRRLRQSLTETIAGHVRTILASS</sequence>
<dbReference type="EMBL" id="AWGB01000059">
    <property type="protein sequence ID" value="ESQ85459.1"/>
    <property type="molecule type" value="Genomic_DNA"/>
</dbReference>
<evidence type="ECO:0008006" key="3">
    <source>
        <dbReference type="Google" id="ProtNLM"/>
    </source>
</evidence>
<dbReference type="PANTHER" id="PTHR38785">
    <property type="entry name" value="HOMOLOG OF VIRK"/>
    <property type="match status" value="1"/>
</dbReference>
<protein>
    <recommendedName>
        <fullName evidence="3">DUF535 domain-containing protein</fullName>
    </recommendedName>
</protein>
<dbReference type="Proteomes" id="UP000017837">
    <property type="component" value="Unassembled WGS sequence"/>
</dbReference>
<evidence type="ECO:0000313" key="1">
    <source>
        <dbReference type="EMBL" id="ESQ85459.1"/>
    </source>
</evidence>